<name>A0A0A0I934_CLONO</name>
<dbReference type="InterPro" id="IPR016163">
    <property type="entry name" value="Ald_DH_C"/>
</dbReference>
<evidence type="ECO:0000256" key="2">
    <source>
        <dbReference type="ARBA" id="ARBA00022605"/>
    </source>
</evidence>
<dbReference type="SUPFAM" id="SSF53720">
    <property type="entry name" value="ALDH-like"/>
    <property type="match status" value="1"/>
</dbReference>
<dbReference type="InterPro" id="IPR016162">
    <property type="entry name" value="Ald_DH_N"/>
</dbReference>
<comment type="function">
    <text evidence="7">Catalyzes the NADPH-dependent reduction of L-glutamate 5-phosphate into L-glutamate 5-semialdehyde and phosphate. The product spontaneously undergoes cyclization to form 1-pyrroline-5-carboxylate.</text>
</comment>
<dbReference type="HAMAP" id="MF_00412">
    <property type="entry name" value="ProA"/>
    <property type="match status" value="1"/>
</dbReference>
<evidence type="ECO:0000259" key="8">
    <source>
        <dbReference type="Pfam" id="PF00171"/>
    </source>
</evidence>
<evidence type="ECO:0000256" key="3">
    <source>
        <dbReference type="ARBA" id="ARBA00022650"/>
    </source>
</evidence>
<dbReference type="PANTHER" id="PTHR11063:SF8">
    <property type="entry name" value="DELTA-1-PYRROLINE-5-CARBOXYLATE SYNTHASE"/>
    <property type="match status" value="1"/>
</dbReference>
<feature type="domain" description="Aldehyde dehydrogenase" evidence="8">
    <location>
        <begin position="9"/>
        <end position="288"/>
    </location>
</feature>
<dbReference type="AlphaFoldDB" id="A0A0A0I934"/>
<evidence type="ECO:0000256" key="5">
    <source>
        <dbReference type="ARBA" id="ARBA00023002"/>
    </source>
</evidence>
<dbReference type="Gene3D" id="3.40.605.10">
    <property type="entry name" value="Aldehyde Dehydrogenase, Chain A, domain 1"/>
    <property type="match status" value="1"/>
</dbReference>
<dbReference type="OrthoDB" id="9809970at2"/>
<evidence type="ECO:0000313" key="10">
    <source>
        <dbReference type="Proteomes" id="UP000030012"/>
    </source>
</evidence>
<reference evidence="9 10" key="1">
    <citation type="submission" date="2014-01" db="EMBL/GenBank/DDBJ databases">
        <title>Plasmidome dynamics in the species complex Clostridium novyi sensu lato converts strains of independent lineages into distinctly different pathogens.</title>
        <authorList>
            <person name="Skarin H."/>
            <person name="Segerman B."/>
        </authorList>
    </citation>
    <scope>NUCLEOTIDE SEQUENCE [LARGE SCALE GENOMIC DNA]</scope>
    <source>
        <strain evidence="9 10">4552</strain>
    </source>
</reference>
<proteinExistence type="inferred from homology"/>
<dbReference type="InterPro" id="IPR015590">
    <property type="entry name" value="Aldehyde_DH_dom"/>
</dbReference>
<dbReference type="GO" id="GO:0005737">
    <property type="term" value="C:cytoplasm"/>
    <property type="evidence" value="ECO:0007669"/>
    <property type="project" value="UniProtKB-SubCell"/>
</dbReference>
<comment type="catalytic activity">
    <reaction evidence="6 7">
        <text>L-glutamate 5-semialdehyde + phosphate + NADP(+) = L-glutamyl 5-phosphate + NADPH + H(+)</text>
        <dbReference type="Rhea" id="RHEA:19541"/>
        <dbReference type="ChEBI" id="CHEBI:15378"/>
        <dbReference type="ChEBI" id="CHEBI:43474"/>
        <dbReference type="ChEBI" id="CHEBI:57783"/>
        <dbReference type="ChEBI" id="CHEBI:58066"/>
        <dbReference type="ChEBI" id="CHEBI:58274"/>
        <dbReference type="ChEBI" id="CHEBI:58349"/>
        <dbReference type="EC" id="1.2.1.41"/>
    </reaction>
</comment>
<dbReference type="Gene3D" id="3.40.309.10">
    <property type="entry name" value="Aldehyde Dehydrogenase, Chain A, domain 2"/>
    <property type="match status" value="1"/>
</dbReference>
<dbReference type="RefSeq" id="WP_039255262.1">
    <property type="nucleotide sequence ID" value="NZ_JENJ01000027.1"/>
</dbReference>
<keyword evidence="5 7" id="KW-0560">Oxidoreductase</keyword>
<dbReference type="GO" id="GO:0004350">
    <property type="term" value="F:glutamate-5-semialdehyde dehydrogenase activity"/>
    <property type="evidence" value="ECO:0007669"/>
    <property type="project" value="UniProtKB-UniRule"/>
</dbReference>
<dbReference type="CDD" id="cd07079">
    <property type="entry name" value="ALDH_F18-19_ProA-GPR"/>
    <property type="match status" value="1"/>
</dbReference>
<protein>
    <recommendedName>
        <fullName evidence="7">Gamma-glutamyl phosphate reductase</fullName>
        <shortName evidence="7">GPR</shortName>
        <ecNumber evidence="7">1.2.1.41</ecNumber>
    </recommendedName>
    <alternativeName>
        <fullName evidence="7">Glutamate-5-semialdehyde dehydrogenase</fullName>
    </alternativeName>
    <alternativeName>
        <fullName evidence="7">Glutamyl-gamma-semialdehyde dehydrogenase</fullName>
        <shortName evidence="7">GSA dehydrogenase</shortName>
    </alternativeName>
</protein>
<evidence type="ECO:0000256" key="4">
    <source>
        <dbReference type="ARBA" id="ARBA00022857"/>
    </source>
</evidence>
<comment type="subcellular location">
    <subcellularLocation>
        <location evidence="7">Cytoplasm</location>
    </subcellularLocation>
</comment>
<gene>
    <name evidence="7 9" type="primary">proA</name>
    <name evidence="9" type="ORF">Z968_07435</name>
</gene>
<comment type="caution">
    <text evidence="9">The sequence shown here is derived from an EMBL/GenBank/DDBJ whole genome shotgun (WGS) entry which is preliminary data.</text>
</comment>
<dbReference type="NCBIfam" id="NF001221">
    <property type="entry name" value="PRK00197.1"/>
    <property type="match status" value="1"/>
</dbReference>
<evidence type="ECO:0000313" key="9">
    <source>
        <dbReference type="EMBL" id="KGM96135.1"/>
    </source>
</evidence>
<accession>A0A0A0I934</accession>
<evidence type="ECO:0000256" key="7">
    <source>
        <dbReference type="HAMAP-Rule" id="MF_00412"/>
    </source>
</evidence>
<dbReference type="EC" id="1.2.1.41" evidence="7"/>
<dbReference type="PROSITE" id="PS01223">
    <property type="entry name" value="PROA"/>
    <property type="match status" value="1"/>
</dbReference>
<keyword evidence="7" id="KW-0963">Cytoplasm</keyword>
<dbReference type="Proteomes" id="UP000030012">
    <property type="component" value="Unassembled WGS sequence"/>
</dbReference>
<dbReference type="InterPro" id="IPR000965">
    <property type="entry name" value="GPR_dom"/>
</dbReference>
<organism evidence="9 10">
    <name type="scientific">Clostridium novyi A str. 4552</name>
    <dbReference type="NCBI Taxonomy" id="1444289"/>
    <lineage>
        <taxon>Bacteria</taxon>
        <taxon>Bacillati</taxon>
        <taxon>Bacillota</taxon>
        <taxon>Clostridia</taxon>
        <taxon>Eubacteriales</taxon>
        <taxon>Clostridiaceae</taxon>
        <taxon>Clostridium</taxon>
    </lineage>
</organism>
<dbReference type="Pfam" id="PF00171">
    <property type="entry name" value="Aldedh"/>
    <property type="match status" value="1"/>
</dbReference>
<keyword evidence="2 7" id="KW-0028">Amino-acid biosynthesis</keyword>
<keyword evidence="4 7" id="KW-0521">NADP</keyword>
<dbReference type="InterPro" id="IPR012134">
    <property type="entry name" value="Glu-5-SA_DH"/>
</dbReference>
<dbReference type="PANTHER" id="PTHR11063">
    <property type="entry name" value="GLUTAMATE SEMIALDEHYDE DEHYDROGENASE"/>
    <property type="match status" value="1"/>
</dbReference>
<dbReference type="InterPro" id="IPR016161">
    <property type="entry name" value="Ald_DH/histidinol_DH"/>
</dbReference>
<dbReference type="NCBIfam" id="TIGR00407">
    <property type="entry name" value="proA"/>
    <property type="match status" value="1"/>
</dbReference>
<dbReference type="GO" id="GO:0050661">
    <property type="term" value="F:NADP binding"/>
    <property type="evidence" value="ECO:0007669"/>
    <property type="project" value="InterPro"/>
</dbReference>
<dbReference type="InterPro" id="IPR020593">
    <property type="entry name" value="G-glutamylP_reductase_CS"/>
</dbReference>
<dbReference type="GO" id="GO:0055129">
    <property type="term" value="P:L-proline biosynthetic process"/>
    <property type="evidence" value="ECO:0007669"/>
    <property type="project" value="UniProtKB-UniRule"/>
</dbReference>
<comment type="pathway">
    <text evidence="1 7">Amino-acid biosynthesis; L-proline biosynthesis; L-glutamate 5-semialdehyde from L-glutamate: step 2/2.</text>
</comment>
<dbReference type="PIRSF" id="PIRSF000151">
    <property type="entry name" value="GPR"/>
    <property type="match status" value="1"/>
</dbReference>
<evidence type="ECO:0000256" key="1">
    <source>
        <dbReference type="ARBA" id="ARBA00004985"/>
    </source>
</evidence>
<dbReference type="EMBL" id="JENJ01000027">
    <property type="protein sequence ID" value="KGM96135.1"/>
    <property type="molecule type" value="Genomic_DNA"/>
</dbReference>
<dbReference type="FunFam" id="3.40.309.10:FF:000006">
    <property type="entry name" value="Gamma-glutamyl phosphate reductase"/>
    <property type="match status" value="1"/>
</dbReference>
<evidence type="ECO:0000256" key="6">
    <source>
        <dbReference type="ARBA" id="ARBA00049024"/>
    </source>
</evidence>
<sequence length="417" mass="45254">MNIESYVIETASLAKSAARKMAIMSTVTKNNALNAMADALIENTKAIIEANNKDMENGREKGLTESLLDRLLLDEGRIKSMAQGLRDVASLEDPIGEVIRMWRRPNNLKIGQIRVPLGVIGIIYEARPNVTVDAAAICIKSGNTAILRGGSEAIHSNSTIAKIISDAAVKAGLPEGAINFIETPSRDAVNIMMKLNGYIDVLIPRGGAGLINAVVKNATVPVIETGTGNCHVYVDASADLEMAANIVINAKTQRPSVCNAMESLLVHKEIADKFLPYLAEKLKPLNVEIKGCKRTQSLVESATEATEEDFAKEFLDFKFASKVVDSLDEALDHIYKYSTKHSEVIVTNNYENSQRFLNEVDAAAVYVNASSRFTDGSEFGFGAEIGISTQKLHARGPMGLKELTSSKYIIYGEGQTR</sequence>
<comment type="similarity">
    <text evidence="7">Belongs to the gamma-glutamyl phosphate reductase family.</text>
</comment>
<keyword evidence="3 7" id="KW-0641">Proline biosynthesis</keyword>
<dbReference type="UniPathway" id="UPA00098">
    <property type="reaction ID" value="UER00360"/>
</dbReference>